<feature type="domain" description="Bacterial Ig-like" evidence="1">
    <location>
        <begin position="139"/>
        <end position="216"/>
    </location>
</feature>
<name>A0ABT8P580_9BURK</name>
<feature type="non-terminal residue" evidence="2">
    <location>
        <position position="1"/>
    </location>
</feature>
<dbReference type="InterPro" id="IPR044016">
    <property type="entry name" value="Big_13"/>
</dbReference>
<gene>
    <name evidence="2" type="ORF">QZM70_36260</name>
</gene>
<dbReference type="Gene3D" id="2.60.40.10">
    <property type="entry name" value="Immunoglobulins"/>
    <property type="match status" value="1"/>
</dbReference>
<protein>
    <submittedName>
        <fullName evidence="2">Ig-like domain-containing protein</fullName>
    </submittedName>
</protein>
<evidence type="ECO:0000313" key="3">
    <source>
        <dbReference type="Proteomes" id="UP001172217"/>
    </source>
</evidence>
<dbReference type="Gene3D" id="3.30.420.430">
    <property type="match status" value="2"/>
</dbReference>
<feature type="domain" description="Bacterial Ig-like" evidence="1">
    <location>
        <begin position="26"/>
        <end position="115"/>
    </location>
</feature>
<dbReference type="Pfam" id="PF19077">
    <property type="entry name" value="Big_13"/>
    <property type="match status" value="3"/>
</dbReference>
<dbReference type="RefSeq" id="WP_301771405.1">
    <property type="nucleotide sequence ID" value="NZ_JAUJQL010000072.1"/>
</dbReference>
<evidence type="ECO:0000313" key="2">
    <source>
        <dbReference type="EMBL" id="MDN7528395.1"/>
    </source>
</evidence>
<dbReference type="InterPro" id="IPR013783">
    <property type="entry name" value="Ig-like_fold"/>
</dbReference>
<dbReference type="Proteomes" id="UP001172217">
    <property type="component" value="Unassembled WGS sequence"/>
</dbReference>
<organism evidence="2 3">
    <name type="scientific">Burkholderia orbicola</name>
    <dbReference type="NCBI Taxonomy" id="2978683"/>
    <lineage>
        <taxon>Bacteria</taxon>
        <taxon>Pseudomonadati</taxon>
        <taxon>Pseudomonadota</taxon>
        <taxon>Betaproteobacteria</taxon>
        <taxon>Burkholderiales</taxon>
        <taxon>Burkholderiaceae</taxon>
        <taxon>Burkholderia</taxon>
        <taxon>Burkholderia cepacia complex</taxon>
    </lineage>
</organism>
<feature type="domain" description="Bacterial Ig-like" evidence="1">
    <location>
        <begin position="237"/>
        <end position="301"/>
    </location>
</feature>
<dbReference type="EMBL" id="JAUJQL010000072">
    <property type="protein sequence ID" value="MDN7528395.1"/>
    <property type="molecule type" value="Genomic_DNA"/>
</dbReference>
<accession>A0ABT8P580</accession>
<reference evidence="2" key="1">
    <citation type="submission" date="2023-07" db="EMBL/GenBank/DDBJ databases">
        <title>A collection of bacterial strains from the Burkholderia cepacia Research Laboratory and Repository.</title>
        <authorList>
            <person name="Lipuma J."/>
            <person name="Spilker T."/>
            <person name="Caverly L."/>
        </authorList>
    </citation>
    <scope>NUCLEOTIDE SEQUENCE</scope>
    <source>
        <strain evidence="2">AU45194</strain>
    </source>
</reference>
<dbReference type="NCBIfam" id="NF033510">
    <property type="entry name" value="Ca_tandemer"/>
    <property type="match status" value="3"/>
</dbReference>
<proteinExistence type="predicted"/>
<comment type="caution">
    <text evidence="2">The sequence shown here is derived from an EMBL/GenBank/DDBJ whole genome shotgun (WGS) entry which is preliminary data.</text>
</comment>
<sequence>QTGDYAIVVDTIAPDASTNELLTDDVGNVTGSIANGTTTDDATPTYSGKAEAGAVVTIYDADKAIGSTVVNGDGTWTFRPTEPLSDGAHRLSTTVTDKAGNTSVRGESHEFVVDTSKLSIAIDQVIDHVGSVQGPLQPGQTTDDRQPEVMGKAKSNSVVKVYVDGELAGSVQAGGDGQWSLKLPNALSEGTHRITASSTTDGVESAQTEPFELTVDVTAPTRPTIESAYDDVGAVQGQVANHGVTDDTTPTLKGSAEPGSVVVIHDGDKAIGSTVADRSGNWAFTPGVPLADGEHAFTVTAR</sequence>
<evidence type="ECO:0000259" key="1">
    <source>
        <dbReference type="Pfam" id="PF19077"/>
    </source>
</evidence>
<feature type="non-terminal residue" evidence="2">
    <location>
        <position position="302"/>
    </location>
</feature>
<keyword evidence="3" id="KW-1185">Reference proteome</keyword>